<dbReference type="Pfam" id="PF24551">
    <property type="entry name" value="SH3_Rv0428c"/>
    <property type="match status" value="1"/>
</dbReference>
<gene>
    <name evidence="3" type="ORF">ABRQ22_20250</name>
</gene>
<accession>A0AAU8G2A9</accession>
<dbReference type="EMBL" id="CP159290">
    <property type="protein sequence ID" value="XCH29864.1"/>
    <property type="molecule type" value="Genomic_DNA"/>
</dbReference>
<name>A0AAU8G2A9_9MICO</name>
<evidence type="ECO:0000313" key="3">
    <source>
        <dbReference type="EMBL" id="XCH29864.1"/>
    </source>
</evidence>
<reference evidence="3" key="1">
    <citation type="submission" date="2024-06" db="EMBL/GenBank/DDBJ databases">
        <title>Complete genome sequence of the cellulolytic actinobacterium, Cellulosimicrobium ES-005.</title>
        <authorList>
            <person name="Matthews C.T."/>
            <person name="Underwood K.D."/>
            <person name="Ghanchi K.M."/>
            <person name="Fields S.D."/>
            <person name="Gardner S.G."/>
        </authorList>
    </citation>
    <scope>NUCLEOTIDE SEQUENCE</scope>
    <source>
        <strain evidence="3">ES-005</strain>
    </source>
</reference>
<dbReference type="InterPro" id="IPR056934">
    <property type="entry name" value="SH3_Rv0428c"/>
</dbReference>
<protein>
    <recommendedName>
        <fullName evidence="2">Histone acetyltransferase Rv0428c-like SH3 domain-containing protein</fullName>
    </recommendedName>
</protein>
<proteinExistence type="predicted"/>
<feature type="domain" description="Histone acetyltransferase Rv0428c-like SH3" evidence="2">
    <location>
        <begin position="11"/>
        <end position="55"/>
    </location>
</feature>
<organism evidence="3">
    <name type="scientific">Cellulosimicrobium sp. ES-005</name>
    <dbReference type="NCBI Taxonomy" id="3163031"/>
    <lineage>
        <taxon>Bacteria</taxon>
        <taxon>Bacillati</taxon>
        <taxon>Actinomycetota</taxon>
        <taxon>Actinomycetes</taxon>
        <taxon>Micrococcales</taxon>
        <taxon>Promicromonosporaceae</taxon>
        <taxon>Cellulosimicrobium</taxon>
    </lineage>
</organism>
<feature type="compositionally biased region" description="Pro residues" evidence="1">
    <location>
        <begin position="88"/>
        <end position="101"/>
    </location>
</feature>
<evidence type="ECO:0000256" key="1">
    <source>
        <dbReference type="SAM" id="MobiDB-lite"/>
    </source>
</evidence>
<dbReference type="RefSeq" id="WP_253051071.1">
    <property type="nucleotide sequence ID" value="NZ_CP159290.1"/>
</dbReference>
<sequence length="101" mass="10622">MPDDAPWTTWAPGTRVVVRRRLAPDEAAAAGKPLTDVIGVVVRTTPTELVLREDAGGSAAPPHRGHGTHDDVPPLVTVPLDAIVAGKPVPPRPPRRPASPR</sequence>
<evidence type="ECO:0000259" key="2">
    <source>
        <dbReference type="Pfam" id="PF24551"/>
    </source>
</evidence>
<feature type="region of interest" description="Disordered" evidence="1">
    <location>
        <begin position="54"/>
        <end position="74"/>
    </location>
</feature>
<dbReference type="AlphaFoldDB" id="A0AAU8G2A9"/>
<feature type="region of interest" description="Disordered" evidence="1">
    <location>
        <begin position="82"/>
        <end position="101"/>
    </location>
</feature>